<dbReference type="InterPro" id="IPR029787">
    <property type="entry name" value="Nucleotide_cyclase"/>
</dbReference>
<reference evidence="6 7" key="1">
    <citation type="submission" date="2017-03" db="EMBL/GenBank/DDBJ databases">
        <title>Genome sequence of Geothermobacter sp. EPR-M, Deep-Sea Iron Reducer.</title>
        <authorList>
            <person name="Tully B."/>
            <person name="Savalia P."/>
            <person name="Abuyen K."/>
            <person name="Baughan C."/>
            <person name="Romero E."/>
            <person name="Ronkowski C."/>
            <person name="Torres B."/>
            <person name="Tremblay J."/>
            <person name="Trujillo A."/>
            <person name="Tyler M."/>
            <person name="Perez-Rodriguez I."/>
            <person name="Amend J."/>
        </authorList>
    </citation>
    <scope>NUCLEOTIDE SEQUENCE [LARGE SCALE GENOMIC DNA]</scope>
    <source>
        <strain evidence="6 7">EPR-M</strain>
    </source>
</reference>
<keyword evidence="3" id="KW-0175">Coiled coil</keyword>
<dbReference type="FunFam" id="3.30.70.270:FF:000001">
    <property type="entry name" value="Diguanylate cyclase domain protein"/>
    <property type="match status" value="1"/>
</dbReference>
<dbReference type="EC" id="2.7.7.65" evidence="1"/>
<dbReference type="AlphaFoldDB" id="A0A1X0XXJ3"/>
<proteinExistence type="predicted"/>
<dbReference type="SUPFAM" id="SSF109604">
    <property type="entry name" value="HD-domain/PDEase-like"/>
    <property type="match status" value="1"/>
</dbReference>
<dbReference type="Proteomes" id="UP000193136">
    <property type="component" value="Unassembled WGS sequence"/>
</dbReference>
<feature type="coiled-coil region" evidence="3">
    <location>
        <begin position="300"/>
        <end position="348"/>
    </location>
</feature>
<dbReference type="Gene3D" id="3.30.70.270">
    <property type="match status" value="1"/>
</dbReference>
<dbReference type="Gene3D" id="1.10.3210.10">
    <property type="entry name" value="Hypothetical protein af1432"/>
    <property type="match status" value="1"/>
</dbReference>
<dbReference type="PANTHER" id="PTHR45138:SF9">
    <property type="entry name" value="DIGUANYLATE CYCLASE DGCM-RELATED"/>
    <property type="match status" value="1"/>
</dbReference>
<evidence type="ECO:0000256" key="3">
    <source>
        <dbReference type="SAM" id="Coils"/>
    </source>
</evidence>
<dbReference type="EMBL" id="NAAD01000018">
    <property type="protein sequence ID" value="ORJ57572.1"/>
    <property type="molecule type" value="Genomic_DNA"/>
</dbReference>
<feature type="domain" description="GGDEF" evidence="4">
    <location>
        <begin position="376"/>
        <end position="511"/>
    </location>
</feature>
<dbReference type="STRING" id="1969733.B5V00_13225"/>
<dbReference type="PROSITE" id="PS50887">
    <property type="entry name" value="GGDEF"/>
    <property type="match status" value="1"/>
</dbReference>
<accession>A0A1X0XXJ3</accession>
<sequence>MAMTREQIIQGVMDAGALPTLSSVASKLIEITGREETTIYQISSLVAQDVSLSAKLLKVVNSAFYSFPNEVRTIQQAVAILGTNAVRSLVLSFSFLDAEHARRQTGFDYQRFWEQSLATAVAARMLVEEVETDVDPEEVFTVCLLENIGVLILAKAFPEQYDAVLRKCETDAEELFVLEERELGADHSFVGCHAARHWQFPETLVQPILYHHDPSSYQGGNREMEKVVVVAYLAGLVANILYSGHPLEYADRFRREAKKRLGLKSGVVDQVFENVNREVSRAADYFGLKIAGTPSVPEILQRANIELATLNMSYEQVNRELVEAKLELERLNAELEEKNRYLEQIANLDGLTGIFNHRYFQESLNREMNRAVRTGRGLSLIMIDLDKFKNINDFYGHQAGDFVLKEACRIWGEQLRDYDLLARYGGEEFIVILPETDVDEALVVAEKLRQTTAGHEFDNGGERYSVTASFGVAAYDPVDVNAGRNLLIEQADTALYAAKEGGRNRVERYVAKKAGWLKRLKG</sequence>
<dbReference type="SUPFAM" id="SSF55073">
    <property type="entry name" value="Nucleotide cyclase"/>
    <property type="match status" value="1"/>
</dbReference>
<evidence type="ECO:0000256" key="1">
    <source>
        <dbReference type="ARBA" id="ARBA00012528"/>
    </source>
</evidence>
<dbReference type="Pfam" id="PF08668">
    <property type="entry name" value="HDOD"/>
    <property type="match status" value="1"/>
</dbReference>
<dbReference type="GO" id="GO:0052621">
    <property type="term" value="F:diguanylate cyclase activity"/>
    <property type="evidence" value="ECO:0007669"/>
    <property type="project" value="UniProtKB-EC"/>
</dbReference>
<comment type="catalytic activity">
    <reaction evidence="2">
        <text>2 GTP = 3',3'-c-di-GMP + 2 diphosphate</text>
        <dbReference type="Rhea" id="RHEA:24898"/>
        <dbReference type="ChEBI" id="CHEBI:33019"/>
        <dbReference type="ChEBI" id="CHEBI:37565"/>
        <dbReference type="ChEBI" id="CHEBI:58805"/>
        <dbReference type="EC" id="2.7.7.65"/>
    </reaction>
</comment>
<feature type="domain" description="HDOD" evidence="5">
    <location>
        <begin position="18"/>
        <end position="214"/>
    </location>
</feature>
<evidence type="ECO:0000259" key="5">
    <source>
        <dbReference type="PROSITE" id="PS51833"/>
    </source>
</evidence>
<dbReference type="PANTHER" id="PTHR45138">
    <property type="entry name" value="REGULATORY COMPONENTS OF SENSORY TRANSDUCTION SYSTEM"/>
    <property type="match status" value="1"/>
</dbReference>
<name>A0A1X0XXJ3_9BACT</name>
<comment type="caution">
    <text evidence="6">The sequence shown here is derived from an EMBL/GenBank/DDBJ whole genome shotgun (WGS) entry which is preliminary data.</text>
</comment>
<dbReference type="Pfam" id="PF00990">
    <property type="entry name" value="GGDEF"/>
    <property type="match status" value="1"/>
</dbReference>
<dbReference type="SMART" id="SM00267">
    <property type="entry name" value="GGDEF"/>
    <property type="match status" value="1"/>
</dbReference>
<dbReference type="NCBIfam" id="TIGR00254">
    <property type="entry name" value="GGDEF"/>
    <property type="match status" value="1"/>
</dbReference>
<organism evidence="6 7">
    <name type="scientific">Geothermobacter hydrogeniphilus</name>
    <dbReference type="NCBI Taxonomy" id="1969733"/>
    <lineage>
        <taxon>Bacteria</taxon>
        <taxon>Pseudomonadati</taxon>
        <taxon>Thermodesulfobacteriota</taxon>
        <taxon>Desulfuromonadia</taxon>
        <taxon>Desulfuromonadales</taxon>
        <taxon>Geothermobacteraceae</taxon>
        <taxon>Geothermobacter</taxon>
    </lineage>
</organism>
<protein>
    <recommendedName>
        <fullName evidence="1">diguanylate cyclase</fullName>
        <ecNumber evidence="1">2.7.7.65</ecNumber>
    </recommendedName>
</protein>
<dbReference type="GO" id="GO:0005886">
    <property type="term" value="C:plasma membrane"/>
    <property type="evidence" value="ECO:0007669"/>
    <property type="project" value="TreeGrafter"/>
</dbReference>
<dbReference type="GO" id="GO:0043709">
    <property type="term" value="P:cell adhesion involved in single-species biofilm formation"/>
    <property type="evidence" value="ECO:0007669"/>
    <property type="project" value="TreeGrafter"/>
</dbReference>
<evidence type="ECO:0000256" key="2">
    <source>
        <dbReference type="ARBA" id="ARBA00034247"/>
    </source>
</evidence>
<evidence type="ECO:0000313" key="6">
    <source>
        <dbReference type="EMBL" id="ORJ57572.1"/>
    </source>
</evidence>
<dbReference type="PROSITE" id="PS51833">
    <property type="entry name" value="HDOD"/>
    <property type="match status" value="1"/>
</dbReference>
<evidence type="ECO:0000259" key="4">
    <source>
        <dbReference type="PROSITE" id="PS50887"/>
    </source>
</evidence>
<dbReference type="CDD" id="cd01949">
    <property type="entry name" value="GGDEF"/>
    <property type="match status" value="1"/>
</dbReference>
<dbReference type="InterPro" id="IPR050469">
    <property type="entry name" value="Diguanylate_Cyclase"/>
</dbReference>
<gene>
    <name evidence="6" type="ORF">B5V00_13225</name>
</gene>
<dbReference type="InterPro" id="IPR000160">
    <property type="entry name" value="GGDEF_dom"/>
</dbReference>
<keyword evidence="7" id="KW-1185">Reference proteome</keyword>
<evidence type="ECO:0000313" key="7">
    <source>
        <dbReference type="Proteomes" id="UP000193136"/>
    </source>
</evidence>
<dbReference type="GO" id="GO:1902201">
    <property type="term" value="P:negative regulation of bacterial-type flagellum-dependent cell motility"/>
    <property type="evidence" value="ECO:0007669"/>
    <property type="project" value="TreeGrafter"/>
</dbReference>
<dbReference type="InterPro" id="IPR043128">
    <property type="entry name" value="Rev_trsase/Diguanyl_cyclase"/>
</dbReference>
<dbReference type="InterPro" id="IPR013976">
    <property type="entry name" value="HDOD"/>
</dbReference>